<reference evidence="2" key="1">
    <citation type="journal article" date="2021" name="Proc. Natl. Acad. Sci. U.S.A.">
        <title>A Catalog of Tens of Thousands of Viruses from Human Metagenomes Reveals Hidden Associations with Chronic Diseases.</title>
        <authorList>
            <person name="Tisza M.J."/>
            <person name="Buck C.B."/>
        </authorList>
    </citation>
    <scope>NUCLEOTIDE SEQUENCE</scope>
    <source>
        <strain evidence="2">Ct3Pt8</strain>
    </source>
</reference>
<protein>
    <submittedName>
        <fullName evidence="2">Uncharacterized protein</fullName>
    </submittedName>
</protein>
<dbReference type="EMBL" id="BK014935">
    <property type="protein sequence ID" value="DAD83395.1"/>
    <property type="molecule type" value="Genomic_DNA"/>
</dbReference>
<sequence length="70" mass="7917">MKVLLIILSVLYAIGLVFTLFLVRTAIKTGAAKEHSKLMVFFVSIYVWITSPVLMIASLIHVFKNPEHQD</sequence>
<keyword evidence="1" id="KW-1133">Transmembrane helix</keyword>
<evidence type="ECO:0000256" key="1">
    <source>
        <dbReference type="SAM" id="Phobius"/>
    </source>
</evidence>
<keyword evidence="1" id="KW-0472">Membrane</keyword>
<name>A0A8S5MN95_9CAUD</name>
<evidence type="ECO:0000313" key="2">
    <source>
        <dbReference type="EMBL" id="DAD83395.1"/>
    </source>
</evidence>
<feature type="transmembrane region" description="Helical" evidence="1">
    <location>
        <begin position="6"/>
        <end position="27"/>
    </location>
</feature>
<organism evidence="2">
    <name type="scientific">Myoviridae sp. ct3Pt8</name>
    <dbReference type="NCBI Taxonomy" id="2826608"/>
    <lineage>
        <taxon>Viruses</taxon>
        <taxon>Duplodnaviria</taxon>
        <taxon>Heunggongvirae</taxon>
        <taxon>Uroviricota</taxon>
        <taxon>Caudoviricetes</taxon>
    </lineage>
</organism>
<proteinExistence type="predicted"/>
<feature type="transmembrane region" description="Helical" evidence="1">
    <location>
        <begin position="39"/>
        <end position="63"/>
    </location>
</feature>
<accession>A0A8S5MN95</accession>
<keyword evidence="1" id="KW-0812">Transmembrane</keyword>